<dbReference type="PANTHER" id="PTHR10587">
    <property type="entry name" value="GLYCOSYL TRANSFERASE-RELATED"/>
    <property type="match status" value="1"/>
</dbReference>
<keyword evidence="4" id="KW-1185">Reference proteome</keyword>
<dbReference type="AlphaFoldDB" id="A0A3N1XLA6"/>
<dbReference type="InterPro" id="IPR050248">
    <property type="entry name" value="Polysacc_deacetylase_ArnD"/>
</dbReference>
<dbReference type="InterPro" id="IPR011330">
    <property type="entry name" value="Glyco_hydro/deAcase_b/a-brl"/>
</dbReference>
<evidence type="ECO:0000256" key="1">
    <source>
        <dbReference type="SAM" id="Phobius"/>
    </source>
</evidence>
<protein>
    <submittedName>
        <fullName evidence="3">Polysaccharide deacetylase family sporulation protein PdaB</fullName>
    </submittedName>
</protein>
<dbReference type="Gene3D" id="3.20.20.370">
    <property type="entry name" value="Glycoside hydrolase/deacetylase"/>
    <property type="match status" value="1"/>
</dbReference>
<proteinExistence type="predicted"/>
<dbReference type="GO" id="GO:0016020">
    <property type="term" value="C:membrane"/>
    <property type="evidence" value="ECO:0007669"/>
    <property type="project" value="TreeGrafter"/>
</dbReference>
<sequence>MNIEEEKAKLAKFIKTGIVVLSTFLLIAAGIYLVPKEITVSNSSSGKELPIYCVNRTDKKVSLTFDAAWGNDDTATILDILKKHDIKATFFMTGGWIEKYPEDVKAIADAGHDLGNHSEKHKHMSQLSKEECIEELMKPHEKVKKLTGKEMNLFRPPYGDYNNTVIRAARESGYDTIQWDVDSLDWKDYGVDSIINTVINHKHLSNGSIILCHNGAKYTKDALDTMITGLKEKGYEIVPVSELVYTGSYYMDNEGRQFKK</sequence>
<evidence type="ECO:0000313" key="3">
    <source>
        <dbReference type="EMBL" id="ROR27490.1"/>
    </source>
</evidence>
<dbReference type="OrthoDB" id="9806342at2"/>
<keyword evidence="1" id="KW-0472">Membrane</keyword>
<reference evidence="3 4" key="1">
    <citation type="submission" date="2018-11" db="EMBL/GenBank/DDBJ databases">
        <title>Genomic Encyclopedia of Type Strains, Phase IV (KMG-IV): sequencing the most valuable type-strain genomes for metagenomic binning, comparative biology and taxonomic classification.</title>
        <authorList>
            <person name="Goeker M."/>
        </authorList>
    </citation>
    <scope>NUCLEOTIDE SEQUENCE [LARGE SCALE GENOMIC DNA]</scope>
    <source>
        <strain evidence="3 4">DSM 26537</strain>
    </source>
</reference>
<dbReference type="EMBL" id="RJVG01000006">
    <property type="protein sequence ID" value="ROR27490.1"/>
    <property type="molecule type" value="Genomic_DNA"/>
</dbReference>
<dbReference type="PANTHER" id="PTHR10587:SF128">
    <property type="entry name" value="POLYSACCHARIDE DEACETYLASE PDAB-RELATED"/>
    <property type="match status" value="1"/>
</dbReference>
<dbReference type="GO" id="GO:0005975">
    <property type="term" value="P:carbohydrate metabolic process"/>
    <property type="evidence" value="ECO:0007669"/>
    <property type="project" value="InterPro"/>
</dbReference>
<dbReference type="InterPro" id="IPR002509">
    <property type="entry name" value="NODB_dom"/>
</dbReference>
<dbReference type="SUPFAM" id="SSF88713">
    <property type="entry name" value="Glycoside hydrolase/deacetylase"/>
    <property type="match status" value="1"/>
</dbReference>
<dbReference type="Pfam" id="PF01522">
    <property type="entry name" value="Polysacc_deac_1"/>
    <property type="match status" value="1"/>
</dbReference>
<feature type="domain" description="NodB homology" evidence="2">
    <location>
        <begin position="59"/>
        <end position="238"/>
    </location>
</feature>
<dbReference type="Proteomes" id="UP000273083">
    <property type="component" value="Unassembled WGS sequence"/>
</dbReference>
<dbReference type="GO" id="GO:0016810">
    <property type="term" value="F:hydrolase activity, acting on carbon-nitrogen (but not peptide) bonds"/>
    <property type="evidence" value="ECO:0007669"/>
    <property type="project" value="InterPro"/>
</dbReference>
<accession>A0A3N1XLA6</accession>
<dbReference type="PROSITE" id="PS51677">
    <property type="entry name" value="NODB"/>
    <property type="match status" value="1"/>
</dbReference>
<dbReference type="CDD" id="cd10917">
    <property type="entry name" value="CE4_NodB_like_6s_7s"/>
    <property type="match status" value="1"/>
</dbReference>
<gene>
    <name evidence="3" type="ORF">EDD66_106187</name>
</gene>
<evidence type="ECO:0000259" key="2">
    <source>
        <dbReference type="PROSITE" id="PS51677"/>
    </source>
</evidence>
<keyword evidence="1" id="KW-1133">Transmembrane helix</keyword>
<feature type="transmembrane region" description="Helical" evidence="1">
    <location>
        <begin position="12"/>
        <end position="34"/>
    </location>
</feature>
<name>A0A3N1XLA6_9FIRM</name>
<keyword evidence="1" id="KW-0812">Transmembrane</keyword>
<evidence type="ECO:0000313" key="4">
    <source>
        <dbReference type="Proteomes" id="UP000273083"/>
    </source>
</evidence>
<organism evidence="3 4">
    <name type="scientific">Mobilisporobacter senegalensis</name>
    <dbReference type="NCBI Taxonomy" id="1329262"/>
    <lineage>
        <taxon>Bacteria</taxon>
        <taxon>Bacillati</taxon>
        <taxon>Bacillota</taxon>
        <taxon>Clostridia</taxon>
        <taxon>Lachnospirales</taxon>
        <taxon>Lachnospiraceae</taxon>
        <taxon>Mobilisporobacter</taxon>
    </lineage>
</organism>
<dbReference type="RefSeq" id="WP_123609732.1">
    <property type="nucleotide sequence ID" value="NZ_RJVG01000006.1"/>
</dbReference>
<comment type="caution">
    <text evidence="3">The sequence shown here is derived from an EMBL/GenBank/DDBJ whole genome shotgun (WGS) entry which is preliminary data.</text>
</comment>